<reference evidence="2" key="1">
    <citation type="journal article" date="2020" name="Stud. Mycol.">
        <title>101 Dothideomycetes genomes: a test case for predicting lifestyles and emergence of pathogens.</title>
        <authorList>
            <person name="Haridas S."/>
            <person name="Albert R."/>
            <person name="Binder M."/>
            <person name="Bloem J."/>
            <person name="Labutti K."/>
            <person name="Salamov A."/>
            <person name="Andreopoulos B."/>
            <person name="Baker S."/>
            <person name="Barry K."/>
            <person name="Bills G."/>
            <person name="Bluhm B."/>
            <person name="Cannon C."/>
            <person name="Castanera R."/>
            <person name="Culley D."/>
            <person name="Daum C."/>
            <person name="Ezra D."/>
            <person name="Gonzalez J."/>
            <person name="Henrissat B."/>
            <person name="Kuo A."/>
            <person name="Liang C."/>
            <person name="Lipzen A."/>
            <person name="Lutzoni F."/>
            <person name="Magnuson J."/>
            <person name="Mondo S."/>
            <person name="Nolan M."/>
            <person name="Ohm R."/>
            <person name="Pangilinan J."/>
            <person name="Park H.-J."/>
            <person name="Ramirez L."/>
            <person name="Alfaro M."/>
            <person name="Sun H."/>
            <person name="Tritt A."/>
            <person name="Yoshinaga Y."/>
            <person name="Zwiers L.-H."/>
            <person name="Turgeon B."/>
            <person name="Goodwin S."/>
            <person name="Spatafora J."/>
            <person name="Crous P."/>
            <person name="Grigoriev I."/>
        </authorList>
    </citation>
    <scope>NUCLEOTIDE SEQUENCE</scope>
    <source>
        <strain evidence="2">CBS 473.64</strain>
    </source>
</reference>
<accession>A0A6A6RM20</accession>
<feature type="region of interest" description="Disordered" evidence="1">
    <location>
        <begin position="1"/>
        <end position="20"/>
    </location>
</feature>
<dbReference type="OrthoDB" id="4156665at2759"/>
<dbReference type="EMBL" id="MU006799">
    <property type="protein sequence ID" value="KAF2636352.1"/>
    <property type="molecule type" value="Genomic_DNA"/>
</dbReference>
<protein>
    <submittedName>
        <fullName evidence="2">Uncharacterized protein</fullName>
    </submittedName>
</protein>
<dbReference type="Proteomes" id="UP000799753">
    <property type="component" value="Unassembled WGS sequence"/>
</dbReference>
<evidence type="ECO:0000313" key="2">
    <source>
        <dbReference type="EMBL" id="KAF2636352.1"/>
    </source>
</evidence>
<organism evidence="2 3">
    <name type="scientific">Massarina eburnea CBS 473.64</name>
    <dbReference type="NCBI Taxonomy" id="1395130"/>
    <lineage>
        <taxon>Eukaryota</taxon>
        <taxon>Fungi</taxon>
        <taxon>Dikarya</taxon>
        <taxon>Ascomycota</taxon>
        <taxon>Pezizomycotina</taxon>
        <taxon>Dothideomycetes</taxon>
        <taxon>Pleosporomycetidae</taxon>
        <taxon>Pleosporales</taxon>
        <taxon>Massarineae</taxon>
        <taxon>Massarinaceae</taxon>
        <taxon>Massarina</taxon>
    </lineage>
</organism>
<sequence>MPHNDSNQTNQDSSYKQPTGHTNFFRERARMPLAQRNPALAEKIEQLRLTIAPIVHVRTGVPPPAFPSSMLQLFLLTESQLDFMAQYYSQTTPSTPNSLTATSNPLSPTNLRYAYPQTMDWSRPFLSTDPTLPENCKLTDIERLKVKMRMFARFIGMRGTETPKWEYERQVEVLRNKIERSVRDGEENMAREKFCWGKDRRMS</sequence>
<evidence type="ECO:0000256" key="1">
    <source>
        <dbReference type="SAM" id="MobiDB-lite"/>
    </source>
</evidence>
<gene>
    <name evidence="2" type="ORF">P280DRAFT_155965</name>
</gene>
<evidence type="ECO:0000313" key="3">
    <source>
        <dbReference type="Proteomes" id="UP000799753"/>
    </source>
</evidence>
<dbReference type="AlphaFoldDB" id="A0A6A6RM20"/>
<name>A0A6A6RM20_9PLEO</name>
<proteinExistence type="predicted"/>
<keyword evidence="3" id="KW-1185">Reference proteome</keyword>